<dbReference type="GO" id="GO:0016740">
    <property type="term" value="F:transferase activity"/>
    <property type="evidence" value="ECO:0007669"/>
    <property type="project" value="UniProtKB-KW"/>
</dbReference>
<dbReference type="EMBL" id="VTOZ01000022">
    <property type="protein sequence ID" value="TYZ27785.1"/>
    <property type="molecule type" value="Genomic_DNA"/>
</dbReference>
<dbReference type="AlphaFoldDB" id="A0A5D6WKY3"/>
<dbReference type="Proteomes" id="UP000322783">
    <property type="component" value="Unassembled WGS sequence"/>
</dbReference>
<protein>
    <submittedName>
        <fullName evidence="1">Glycosyltransferase family 4 protein</fullName>
    </submittedName>
</protein>
<dbReference type="SUPFAM" id="SSF53756">
    <property type="entry name" value="UDP-Glycosyltransferase/glycogen phosphorylase"/>
    <property type="match status" value="1"/>
</dbReference>
<proteinExistence type="predicted"/>
<name>A0A5D6WKY3_9FIRM</name>
<evidence type="ECO:0000313" key="2">
    <source>
        <dbReference type="Proteomes" id="UP000322783"/>
    </source>
</evidence>
<dbReference type="Gene3D" id="3.40.50.2000">
    <property type="entry name" value="Glycogen Phosphorylase B"/>
    <property type="match status" value="1"/>
</dbReference>
<keyword evidence="2" id="KW-1185">Reference proteome</keyword>
<dbReference type="RefSeq" id="WP_149189504.1">
    <property type="nucleotide sequence ID" value="NZ_VTOZ01000022.1"/>
</dbReference>
<sequence>MAMRIVSLQANMSYQYNQYYLDGELEKVWQSLLSYLPRENKRQATDSKRVLWYDAFGLGNRGLAYIYLQALDKLGYEILYITYDGVQSTLTRINEIVGMGRHKTIFLPHGDFISQYEALTRHIIAWGATYNFLYTTPHDVTGIGAFQNLPAGFRRYQVNLTDHAYWLGMDAFDICIEFRDFGAYISHALRQIPKKKLRKLPYYPTVDKEAKFQGFPFDRKNGSKVMFSGGSIYKTVDKESTFYQIVAELLTANPNLLFWYAGNKRVPAFKALEQKFPGRVTFTAERSDLYQVLEKVDVYLNTYPVSGALMLQYAALAGKVPFTLIHDDDAYGILLSDDGVYYLSRDEMVRSINRYINDEEYRRDLDMPMKEAVITPDKFQDNLQKLLTEDYTDYGIKYQAVDVASFQKVYKENWQRGDCYRMIVAQKNIWLYRHYLPEIFIWTWLTLQDGISKLGKNFIGKHKI</sequence>
<evidence type="ECO:0000313" key="1">
    <source>
        <dbReference type="EMBL" id="TYZ27785.1"/>
    </source>
</evidence>
<gene>
    <name evidence="1" type="ORF">FZ041_10455</name>
</gene>
<organism evidence="1 2">
    <name type="scientific">Selenomonas caprae</name>
    <dbReference type="NCBI Taxonomy" id="2606905"/>
    <lineage>
        <taxon>Bacteria</taxon>
        <taxon>Bacillati</taxon>
        <taxon>Bacillota</taxon>
        <taxon>Negativicutes</taxon>
        <taxon>Selenomonadales</taxon>
        <taxon>Selenomonadaceae</taxon>
        <taxon>Selenomonas</taxon>
    </lineage>
</organism>
<comment type="caution">
    <text evidence="1">The sequence shown here is derived from an EMBL/GenBank/DDBJ whole genome shotgun (WGS) entry which is preliminary data.</text>
</comment>
<reference evidence="1 2" key="1">
    <citation type="submission" date="2019-08" db="EMBL/GenBank/DDBJ databases">
        <title>Selenomonas sp. mPRGC5 and Selenomonas sp. mPRGC8 isolated from ruminal fluid of dairy goat (Capra hircus).</title>
        <authorList>
            <person name="Poothong S."/>
            <person name="Nuengjamnong C."/>
            <person name="Tanasupawat S."/>
        </authorList>
    </citation>
    <scope>NUCLEOTIDE SEQUENCE [LARGE SCALE GENOMIC DNA]</scope>
    <source>
        <strain evidence="2">mPRGC8</strain>
    </source>
</reference>
<accession>A0A5D6WKY3</accession>
<keyword evidence="1" id="KW-0808">Transferase</keyword>